<dbReference type="InterPro" id="IPR038085">
    <property type="entry name" value="Rnp2-like_sf"/>
</dbReference>
<evidence type="ECO:0000313" key="3">
    <source>
        <dbReference type="EMBL" id="MFA1610646.1"/>
    </source>
</evidence>
<dbReference type="Pfam" id="PF01900">
    <property type="entry name" value="RNase_P_Rpp14"/>
    <property type="match status" value="1"/>
</dbReference>
<name>A0ABD5MF47_9EURY</name>
<dbReference type="InterPro" id="IPR002759">
    <property type="entry name" value="Pop5/Rpp14/Rnp2-like"/>
</dbReference>
<dbReference type="Gene3D" id="3.30.70.3250">
    <property type="entry name" value="Ribonuclease P, Pop5 subunit"/>
    <property type="match status" value="1"/>
</dbReference>
<comment type="subunit">
    <text evidence="2">Consists of a catalytic RNA component and at least 4-5 protein subunits.</text>
</comment>
<comment type="subcellular location">
    <subcellularLocation>
        <location evidence="2">Cytoplasm</location>
    </subcellularLocation>
</comment>
<dbReference type="AlphaFoldDB" id="A0ABD5MF47"/>
<comment type="caution">
    <text evidence="3">The sequence shown here is derived from an EMBL/GenBank/DDBJ whole genome shotgun (WGS) entry which is preliminary data.</text>
</comment>
<gene>
    <name evidence="2" type="primary">rnp2</name>
    <name evidence="3" type="ORF">OS889_06450</name>
</gene>
<dbReference type="RefSeq" id="WP_372388333.1">
    <property type="nucleotide sequence ID" value="NZ_JBGNYA010000001.1"/>
</dbReference>
<dbReference type="GO" id="GO:0005737">
    <property type="term" value="C:cytoplasm"/>
    <property type="evidence" value="ECO:0007669"/>
    <property type="project" value="UniProtKB-SubCell"/>
</dbReference>
<protein>
    <recommendedName>
        <fullName evidence="2">Ribonuclease P protein component 2</fullName>
        <shortName evidence="2">RNase P component 2</shortName>
        <ecNumber evidence="2">3.1.26.5</ecNumber>
    </recommendedName>
    <alternativeName>
        <fullName evidence="2">Pop5</fullName>
    </alternativeName>
</protein>
<dbReference type="EC" id="3.1.26.5" evidence="2"/>
<keyword evidence="2" id="KW-0963">Cytoplasm</keyword>
<dbReference type="GO" id="GO:0004526">
    <property type="term" value="F:ribonuclease P activity"/>
    <property type="evidence" value="ECO:0007669"/>
    <property type="project" value="UniProtKB-UniRule"/>
</dbReference>
<comment type="function">
    <text evidence="2">Part of ribonuclease P, a protein complex that generates mature tRNA molecules by cleaving their 5'-ends.</text>
</comment>
<keyword evidence="2" id="KW-0540">Nuclease</keyword>
<keyword evidence="2" id="KW-0378">Hydrolase</keyword>
<dbReference type="GO" id="GO:0030677">
    <property type="term" value="C:ribonuclease P complex"/>
    <property type="evidence" value="ECO:0007669"/>
    <property type="project" value="UniProtKB-UniRule"/>
</dbReference>
<keyword evidence="4" id="KW-1185">Reference proteome</keyword>
<keyword evidence="1 2" id="KW-0819">tRNA processing</keyword>
<comment type="similarity">
    <text evidence="2">Belongs to the eukaryotic/archaeal RNase P protein component 2 family.</text>
</comment>
<comment type="catalytic activity">
    <reaction evidence="2">
        <text>Endonucleolytic cleavage of RNA, removing 5'-extranucleotides from tRNA precursor.</text>
        <dbReference type="EC" id="3.1.26.5"/>
    </reaction>
</comment>
<dbReference type="SUPFAM" id="SSF160350">
    <property type="entry name" value="Rnp2-like"/>
    <property type="match status" value="1"/>
</dbReference>
<dbReference type="HAMAP" id="MF_00755">
    <property type="entry name" value="RNase_P_2"/>
    <property type="match status" value="1"/>
</dbReference>
<dbReference type="GO" id="GO:0001682">
    <property type="term" value="P:tRNA 5'-leader removal"/>
    <property type="evidence" value="ECO:0007669"/>
    <property type="project" value="UniProtKB-UniRule"/>
</dbReference>
<keyword evidence="2" id="KW-0255">Endonuclease</keyword>
<evidence type="ECO:0000256" key="2">
    <source>
        <dbReference type="HAMAP-Rule" id="MF_00755"/>
    </source>
</evidence>
<proteinExistence type="inferred from homology"/>
<dbReference type="EMBL" id="JBGNYA010000001">
    <property type="protein sequence ID" value="MFA1610646.1"/>
    <property type="molecule type" value="Genomic_DNA"/>
</dbReference>
<evidence type="ECO:0000313" key="4">
    <source>
        <dbReference type="Proteomes" id="UP001570511"/>
    </source>
</evidence>
<reference evidence="3 4" key="1">
    <citation type="submission" date="2024-08" db="EMBL/GenBank/DDBJ databases">
        <title>Halobellus sp. MBLA0158 whole genome sequence.</title>
        <authorList>
            <person name="Hwang C.Y."/>
            <person name="Cho E.-S."/>
            <person name="Seo M.-J."/>
        </authorList>
    </citation>
    <scope>NUCLEOTIDE SEQUENCE [LARGE SCALE GENOMIC DNA]</scope>
    <source>
        <strain evidence="3 4">MBLA0158</strain>
    </source>
</reference>
<organism evidence="3 4">
    <name type="scientific">Halobellus rubicundus</name>
    <dbReference type="NCBI Taxonomy" id="2996466"/>
    <lineage>
        <taxon>Archaea</taxon>
        <taxon>Methanobacteriati</taxon>
        <taxon>Methanobacteriota</taxon>
        <taxon>Stenosarchaea group</taxon>
        <taxon>Halobacteria</taxon>
        <taxon>Halobacteriales</taxon>
        <taxon>Haloferacaceae</taxon>
        <taxon>Halobellus</taxon>
    </lineage>
</organism>
<accession>A0ABD5MF47</accession>
<sequence>MKHLPKHLQPRWRYLAVGIETWPDADFSRGAFQRDLWYAAQNLYGDVGSAETDLTVLGFALSDGDGETIVRAHRGTEDRARAALATLDRVDGHEVGLRVRGISGTVRACEERYLNGRTGRGKQRDVVFENEPHAAVVRDSRVDVERAEGFAGATRLDFE</sequence>
<dbReference type="Proteomes" id="UP001570511">
    <property type="component" value="Unassembled WGS sequence"/>
</dbReference>
<evidence type="ECO:0000256" key="1">
    <source>
        <dbReference type="ARBA" id="ARBA00022694"/>
    </source>
</evidence>